<proteinExistence type="predicted"/>
<comment type="caution">
    <text evidence="2">The sequence shown here is derived from an EMBL/GenBank/DDBJ whole genome shotgun (WGS) entry which is preliminary data.</text>
</comment>
<reference evidence="2" key="1">
    <citation type="journal article" date="2020" name="Phytopathology">
        <title>Genome Sequence Resources of Colletotrichum truncatum, C. plurivorum, C. musicola, and C. sojae: Four Species Pathogenic to Soybean (Glycine max).</title>
        <authorList>
            <person name="Rogerio F."/>
            <person name="Boufleur T.R."/>
            <person name="Ciampi-Guillardi M."/>
            <person name="Sukno S.A."/>
            <person name="Thon M.R."/>
            <person name="Massola Junior N.S."/>
            <person name="Baroncelli R."/>
        </authorList>
    </citation>
    <scope>NUCLEOTIDE SEQUENCE</scope>
    <source>
        <strain evidence="2">LFN0074</strain>
    </source>
</reference>
<name>A0A8H6N718_9PEZI</name>
<keyword evidence="3" id="KW-1185">Reference proteome</keyword>
<evidence type="ECO:0000313" key="2">
    <source>
        <dbReference type="EMBL" id="KAF6821870.1"/>
    </source>
</evidence>
<sequence length="213" mass="23765">MRSLCQGRAPPTVLDVIQFLCVAKAMEETLGKMLCEGYLETFLSDLHRWQALFASSERTADLETYKDAVRSLWGVELEERADISADINVLGKFQSLASSLAARAGILLDDAFHNGSEPVENKTEGGGGHDYRETAWGTPSRNEDFQPAPPEPKPPDPLDRVLQKLSKLTESLRTEFPPISTMSQRLLIFESEVVKGWSLVRFEGFCGDQLCWV</sequence>
<feature type="region of interest" description="Disordered" evidence="1">
    <location>
        <begin position="117"/>
        <end position="158"/>
    </location>
</feature>
<dbReference type="EMBL" id="WIGM01000567">
    <property type="protein sequence ID" value="KAF6821870.1"/>
    <property type="molecule type" value="Genomic_DNA"/>
</dbReference>
<dbReference type="AlphaFoldDB" id="A0A8H6N718"/>
<accession>A0A8H6N718</accession>
<protein>
    <submittedName>
        <fullName evidence="2">Uncharacterized protein</fullName>
    </submittedName>
</protein>
<evidence type="ECO:0000256" key="1">
    <source>
        <dbReference type="SAM" id="MobiDB-lite"/>
    </source>
</evidence>
<gene>
    <name evidence="2" type="ORF">CMUS01_11316</name>
</gene>
<organism evidence="2 3">
    <name type="scientific">Colletotrichum musicola</name>
    <dbReference type="NCBI Taxonomy" id="2175873"/>
    <lineage>
        <taxon>Eukaryota</taxon>
        <taxon>Fungi</taxon>
        <taxon>Dikarya</taxon>
        <taxon>Ascomycota</taxon>
        <taxon>Pezizomycotina</taxon>
        <taxon>Sordariomycetes</taxon>
        <taxon>Hypocreomycetidae</taxon>
        <taxon>Glomerellales</taxon>
        <taxon>Glomerellaceae</taxon>
        <taxon>Colletotrichum</taxon>
        <taxon>Colletotrichum orchidearum species complex</taxon>
    </lineage>
</organism>
<feature type="compositionally biased region" description="Basic and acidic residues" evidence="1">
    <location>
        <begin position="119"/>
        <end position="133"/>
    </location>
</feature>
<dbReference type="OrthoDB" id="3557889at2759"/>
<dbReference type="Proteomes" id="UP000639643">
    <property type="component" value="Unassembled WGS sequence"/>
</dbReference>
<evidence type="ECO:0000313" key="3">
    <source>
        <dbReference type="Proteomes" id="UP000639643"/>
    </source>
</evidence>